<dbReference type="VEuPathDB" id="FungiDB:A9K55_008328"/>
<dbReference type="EMBL" id="CP023324">
    <property type="protein sequence ID" value="ATY63624.1"/>
    <property type="molecule type" value="Genomic_DNA"/>
</dbReference>
<dbReference type="Proteomes" id="UP000323067">
    <property type="component" value="Chromosome vii"/>
</dbReference>
<evidence type="ECO:0000313" key="1">
    <source>
        <dbReference type="EMBL" id="ATY63624.1"/>
    </source>
</evidence>
<name>A0A2H4SKI9_CORMI</name>
<evidence type="ECO:0000313" key="2">
    <source>
        <dbReference type="Proteomes" id="UP000323067"/>
    </source>
</evidence>
<sequence length="175" mass="20212">PPSLKKARYNTTYSGNSYKEANQYESFESDPQTKNSFVHYTKKDFCPLNKEQLCPLHKEGLLSTKQRTALSTTQRRTFNSFVHYNYSEEDRALEDGIAFTEDETSGEEDSFSHITPCKPASCNRWHRRRNRDSLQVSLQQAVASLFSPCSQLLLVVNYSLLSIDRHQTLFRDLTS</sequence>
<feature type="non-terminal residue" evidence="1">
    <location>
        <position position="1"/>
    </location>
</feature>
<dbReference type="AlphaFoldDB" id="A0A2H4SKI9"/>
<protein>
    <submittedName>
        <fullName evidence="1">Uncharacterized protein</fullName>
    </submittedName>
</protein>
<organism evidence="1 2">
    <name type="scientific">Cordyceps militaris</name>
    <name type="common">Caterpillar fungus</name>
    <name type="synonym">Clavaria militaris</name>
    <dbReference type="NCBI Taxonomy" id="73501"/>
    <lineage>
        <taxon>Eukaryota</taxon>
        <taxon>Fungi</taxon>
        <taxon>Dikarya</taxon>
        <taxon>Ascomycota</taxon>
        <taxon>Pezizomycotina</taxon>
        <taxon>Sordariomycetes</taxon>
        <taxon>Hypocreomycetidae</taxon>
        <taxon>Hypocreales</taxon>
        <taxon>Cordycipitaceae</taxon>
        <taxon>Cordyceps</taxon>
    </lineage>
</organism>
<gene>
    <name evidence="1" type="ORF">A9K55_008328</name>
</gene>
<accession>A0A2H4SKI9</accession>
<proteinExistence type="predicted"/>
<reference evidence="1 2" key="1">
    <citation type="journal article" date="2017" name="BMC Genomics">
        <title>Chromosome level assembly and secondary metabolite potential of the parasitic fungus Cordyceps militaris.</title>
        <authorList>
            <person name="Kramer G.J."/>
            <person name="Nodwell J.R."/>
        </authorList>
    </citation>
    <scope>NUCLEOTIDE SEQUENCE [LARGE SCALE GENOMIC DNA]</scope>
    <source>
        <strain evidence="1 2">ATCC 34164</strain>
    </source>
</reference>